<dbReference type="InterPro" id="IPR037165">
    <property type="entry name" value="AldOxase/xan_DH_Mopterin-bd_sf"/>
</dbReference>
<gene>
    <name evidence="3" type="ORF">BAY60_23815</name>
</gene>
<evidence type="ECO:0000313" key="4">
    <source>
        <dbReference type="Proteomes" id="UP000249915"/>
    </source>
</evidence>
<dbReference type="OrthoDB" id="135295at2"/>
<keyword evidence="1" id="KW-0500">Molybdenum</keyword>
<dbReference type="InterPro" id="IPR000674">
    <property type="entry name" value="Ald_Oxase/Xan_DH_a/b"/>
</dbReference>
<evidence type="ECO:0000256" key="2">
    <source>
        <dbReference type="ARBA" id="ARBA00023002"/>
    </source>
</evidence>
<dbReference type="GO" id="GO:0005506">
    <property type="term" value="F:iron ion binding"/>
    <property type="evidence" value="ECO:0007669"/>
    <property type="project" value="InterPro"/>
</dbReference>
<evidence type="ECO:0000256" key="1">
    <source>
        <dbReference type="ARBA" id="ARBA00022505"/>
    </source>
</evidence>
<dbReference type="InterPro" id="IPR016208">
    <property type="entry name" value="Ald_Oxase/xanthine_DH-like"/>
</dbReference>
<dbReference type="Gene3D" id="3.90.1170.50">
    <property type="entry name" value="Aldehyde oxidase/xanthine dehydrogenase, a/b hammerhead"/>
    <property type="match status" value="1"/>
</dbReference>
<proteinExistence type="predicted"/>
<sequence length="736" mass="77764">MTRTVDGEHLVGQPIDRIDGPAKTTGGARFSAEHAYPGLTHAALVPATVSRGRITAIDTAAAAAVPGVITVLTHGNAPKLNPPKRPTPANLSTLVSGTQVNYLNTDEVHWDGQPVAVVVAETSHAAREAAALVHVSYERLPAVVDFAAEEPNAVAQKGNPVMPGSAKKGDADAALAVAPVTVDARYTTPQHHHNALEPHATTAVWQGDELTVHDSTQSITWLRKHLALRFGVPEAKVRVLAPFVGGGFGGKGFAWPGTIIAVLAARATGRPVRLLLTREDVHRAVGARTPSAQRVALGADTGGRLTALVHTSVTRTSRVGGQPEQVTAPAQHLYDATNIRTAQSQTTLDWMPNTSMRAPGDAIGSFALESAIDELAGELGIDPVELRMRNEPERNPIDGKRFSHRMLREAYALGARRFGWENRSPEPRSTRDGRWLVGMGVATAYHPAMQFTANVTVRLAADGTVTVRCGFQEMGMGNATVQAQIAADALGVPFEAVRVEYGDSALPASVMAGGSMQTSTVAGSVLAACGKLTRRLSTLARRTGMQGRTPTEILTAARVPFIDAAVGSDTRLGALAGQARMLAKVVRDQRTWAKAACGAHFCEVRVDADTGEVRVSRWTAAFDVGRVINRKTAFSQLRGGIVMGIGMALFEEALVDRRTGRIMNPSLSGYHVPVHADVPPIDIACLDEPDPTMPLGILGVGEVGITGVAAAIANAIHHATGSRIRDLPITPDKLVT</sequence>
<accession>A0A2V4AS13</accession>
<dbReference type="SUPFAM" id="SSF56003">
    <property type="entry name" value="Molybdenum cofactor-binding domain"/>
    <property type="match status" value="1"/>
</dbReference>
<name>A0A2V4AS13_9PSEU</name>
<keyword evidence="4" id="KW-1185">Reference proteome</keyword>
<dbReference type="InterPro" id="IPR036856">
    <property type="entry name" value="Ald_Oxase/Xan_DH_a/b_sf"/>
</dbReference>
<dbReference type="Pfam" id="PF01315">
    <property type="entry name" value="Ald_Xan_dh_C"/>
    <property type="match status" value="1"/>
</dbReference>
<comment type="caution">
    <text evidence="3">The sequence shown here is derived from an EMBL/GenBank/DDBJ whole genome shotgun (WGS) entry which is preliminary data.</text>
</comment>
<dbReference type="SUPFAM" id="SSF54665">
    <property type="entry name" value="CO dehydrogenase molybdoprotein N-domain-like"/>
    <property type="match status" value="1"/>
</dbReference>
<dbReference type="Gene3D" id="3.30.365.10">
    <property type="entry name" value="Aldehyde oxidase/xanthine dehydrogenase, molybdopterin binding domain"/>
    <property type="match status" value="4"/>
</dbReference>
<evidence type="ECO:0000313" key="3">
    <source>
        <dbReference type="EMBL" id="PXY22814.1"/>
    </source>
</evidence>
<keyword evidence="2" id="KW-0560">Oxidoreductase</keyword>
<reference evidence="3 4" key="1">
    <citation type="submission" date="2016-07" db="EMBL/GenBank/DDBJ databases">
        <title>Draft genome sequence of Prauserella muralis DSM 45305, isolated from a mould-covered wall in an indoor environment.</title>
        <authorList>
            <person name="Ruckert C."/>
            <person name="Albersmeier A."/>
            <person name="Jiang C.-L."/>
            <person name="Jiang Y."/>
            <person name="Kalinowski J."/>
            <person name="Schneider O."/>
            <person name="Winkler A."/>
            <person name="Zotchev S.B."/>
        </authorList>
    </citation>
    <scope>NUCLEOTIDE SEQUENCE [LARGE SCALE GENOMIC DNA]</scope>
    <source>
        <strain evidence="3 4">DSM 45305</strain>
    </source>
</reference>
<dbReference type="Pfam" id="PF20256">
    <property type="entry name" value="MoCoBD_2"/>
    <property type="match status" value="1"/>
</dbReference>
<dbReference type="RefSeq" id="WP_112283422.1">
    <property type="nucleotide sequence ID" value="NZ_MASW01000005.1"/>
</dbReference>
<organism evidence="3 4">
    <name type="scientific">Prauserella muralis</name>
    <dbReference type="NCBI Taxonomy" id="588067"/>
    <lineage>
        <taxon>Bacteria</taxon>
        <taxon>Bacillati</taxon>
        <taxon>Actinomycetota</taxon>
        <taxon>Actinomycetes</taxon>
        <taxon>Pseudonocardiales</taxon>
        <taxon>Pseudonocardiaceae</taxon>
        <taxon>Prauserella</taxon>
    </lineage>
</organism>
<dbReference type="InterPro" id="IPR008274">
    <property type="entry name" value="AldOxase/xan_DH_MoCoBD1"/>
</dbReference>
<dbReference type="Proteomes" id="UP000249915">
    <property type="component" value="Unassembled WGS sequence"/>
</dbReference>
<protein>
    <submittedName>
        <fullName evidence="3">Carbon monoxide dehydrogenase</fullName>
    </submittedName>
</protein>
<dbReference type="PANTHER" id="PTHR11908">
    <property type="entry name" value="XANTHINE DEHYDROGENASE"/>
    <property type="match status" value="1"/>
</dbReference>
<dbReference type="EMBL" id="MASW01000005">
    <property type="protein sequence ID" value="PXY22814.1"/>
    <property type="molecule type" value="Genomic_DNA"/>
</dbReference>
<dbReference type="AlphaFoldDB" id="A0A2V4AS13"/>
<dbReference type="PANTHER" id="PTHR11908:SF132">
    <property type="entry name" value="ALDEHYDE OXIDASE 1-RELATED"/>
    <property type="match status" value="1"/>
</dbReference>
<dbReference type="InterPro" id="IPR046867">
    <property type="entry name" value="AldOxase/xan_DH_MoCoBD2"/>
</dbReference>
<dbReference type="Pfam" id="PF02738">
    <property type="entry name" value="MoCoBD_1"/>
    <property type="match status" value="1"/>
</dbReference>
<dbReference type="GO" id="GO:0016491">
    <property type="term" value="F:oxidoreductase activity"/>
    <property type="evidence" value="ECO:0007669"/>
    <property type="project" value="UniProtKB-KW"/>
</dbReference>
<dbReference type="SMART" id="SM01008">
    <property type="entry name" value="Ald_Xan_dh_C"/>
    <property type="match status" value="1"/>
</dbReference>